<dbReference type="PROSITE" id="PS50104">
    <property type="entry name" value="TIR"/>
    <property type="match status" value="1"/>
</dbReference>
<keyword evidence="4 11" id="KW-0812">Transmembrane</keyword>
<dbReference type="InterPro" id="IPR003591">
    <property type="entry name" value="Leu-rich_rpt_typical-subtyp"/>
</dbReference>
<dbReference type="SUPFAM" id="SSF52200">
    <property type="entry name" value="Toll/Interleukin receptor TIR domain"/>
    <property type="match status" value="1"/>
</dbReference>
<dbReference type="InterPro" id="IPR000157">
    <property type="entry name" value="TIR_dom"/>
</dbReference>
<dbReference type="GO" id="GO:0038023">
    <property type="term" value="F:signaling receptor activity"/>
    <property type="evidence" value="ECO:0007669"/>
    <property type="project" value="TreeGrafter"/>
</dbReference>
<evidence type="ECO:0000313" key="15">
    <source>
        <dbReference type="RefSeq" id="XP_022826408.1"/>
    </source>
</evidence>
<dbReference type="PANTHER" id="PTHR24365:SF541">
    <property type="entry name" value="PROTEIN TOLL-RELATED"/>
    <property type="match status" value="1"/>
</dbReference>
<dbReference type="AlphaFoldDB" id="A0A9J7ISJ0"/>
<dbReference type="GO" id="GO:0007165">
    <property type="term" value="P:signal transduction"/>
    <property type="evidence" value="ECO:0007669"/>
    <property type="project" value="InterPro"/>
</dbReference>
<dbReference type="PROSITE" id="PS51450">
    <property type="entry name" value="LRR"/>
    <property type="match status" value="1"/>
</dbReference>
<name>A0A9J7ISJ0_SPOLT</name>
<keyword evidence="3" id="KW-0433">Leucine-rich repeat</keyword>
<dbReference type="KEGG" id="sliu:111356336"/>
<evidence type="ECO:0000256" key="11">
    <source>
        <dbReference type="SAM" id="Phobius"/>
    </source>
</evidence>
<keyword evidence="6" id="KW-0677">Repeat</keyword>
<feature type="chain" id="PRO_5039891759" evidence="12">
    <location>
        <begin position="21"/>
        <end position="923"/>
    </location>
</feature>
<evidence type="ECO:0000259" key="13">
    <source>
        <dbReference type="PROSITE" id="PS50104"/>
    </source>
</evidence>
<dbReference type="GO" id="GO:0005886">
    <property type="term" value="C:plasma membrane"/>
    <property type="evidence" value="ECO:0007669"/>
    <property type="project" value="TreeGrafter"/>
</dbReference>
<organism evidence="14 15">
    <name type="scientific">Spodoptera litura</name>
    <name type="common">Asian cotton leafworm</name>
    <dbReference type="NCBI Taxonomy" id="69820"/>
    <lineage>
        <taxon>Eukaryota</taxon>
        <taxon>Metazoa</taxon>
        <taxon>Ecdysozoa</taxon>
        <taxon>Arthropoda</taxon>
        <taxon>Hexapoda</taxon>
        <taxon>Insecta</taxon>
        <taxon>Pterygota</taxon>
        <taxon>Neoptera</taxon>
        <taxon>Endopterygota</taxon>
        <taxon>Lepidoptera</taxon>
        <taxon>Glossata</taxon>
        <taxon>Ditrysia</taxon>
        <taxon>Noctuoidea</taxon>
        <taxon>Noctuidae</taxon>
        <taxon>Amphipyrinae</taxon>
        <taxon>Spodoptera</taxon>
    </lineage>
</organism>
<sequence>MARWVLVLALIEEWWAPAQLVARWAPVQFELHCAVLGRCSFHGCFVSSCGNDEYIYIVDGLKVLIEYKRESLPLAVYTDSGYFNLECPEGLTLDNSALPSFKSQLRVNKVRFKHCPPPQSSYADVLERFNVVVLDSLVLTQAGNLTAIHFAQLQHLPRLELLTAALAPGALSALSQLRFLQLDRVRTAPSELRRLPASLETLSLTRMGMNVTAADLAALPRLADLLVRDSANVHVEAGGALRVLVLELPSALLVRELPPTLRKLMAAGWSETHPTPWLQCALKVLDLRDVAAEELPTGWLARCAALRSLHVITAARLSRLEPGVLRGAVLLRELRVVRTALQYLPPGLLDDVPQLKLLDLSSNHLLELPGILFAKTNSLESLNLSWNRFTQNVLSSLSTITSLVCLDLSYNNLNDFCSRKSKAVPGSSPLQYLKQLRSLKLANTSISMICRDWRENMTNLETIDLTHNLFEYITFADMQFYGRVDVDLQRNNVSTLHYTRHDYERAVSPHEPPLLTRLHLSSVLRCDCHVYWAARAFHERPAHAPLEPRCLGGGLLGSMLDALQCTGAPPGVSCDAPCACAWRPGNRTVLRVRCEAVGLRSVRVAVAAVRVPRGLTVDWELYLAHNHIDHVVLEDMPHNLTATRSPATATPPTHSPCSLDTACTHWWAPALGAAAALATLLLCALLFAALWRQPGLRLRLKVMRQRRGWLPELEDDARCFDVFVSFSHGDEQFVRSQLVARLESGPTPYRLCLHYRDWAPGGWIPAQIAASVRASRRTVAVVSEHFLRSSWARAEFQEAHALALRDARPRLVVVLMEEPSKLPLDDRLRRYLATNTYVRWGDPWFWEKLYLALPCGREPAPPSACSALSPATTDASGASPALSKSSVALNGDDSTLVPQTPARGSTSCSSALPVCNRLAVQIF</sequence>
<evidence type="ECO:0000256" key="7">
    <source>
        <dbReference type="ARBA" id="ARBA00022989"/>
    </source>
</evidence>
<keyword evidence="14" id="KW-1185">Reference proteome</keyword>
<evidence type="ECO:0000256" key="12">
    <source>
        <dbReference type="SAM" id="SignalP"/>
    </source>
</evidence>
<evidence type="ECO:0000256" key="4">
    <source>
        <dbReference type="ARBA" id="ARBA00022692"/>
    </source>
</evidence>
<dbReference type="Proteomes" id="UP000301870">
    <property type="component" value="Chromosome 22"/>
</dbReference>
<dbReference type="Pfam" id="PF13855">
    <property type="entry name" value="LRR_8"/>
    <property type="match status" value="1"/>
</dbReference>
<dbReference type="SUPFAM" id="SSF52047">
    <property type="entry name" value="RNI-like"/>
    <property type="match status" value="1"/>
</dbReference>
<dbReference type="InterPro" id="IPR035897">
    <property type="entry name" value="Toll_tir_struct_dom_sf"/>
</dbReference>
<dbReference type="RefSeq" id="XP_022826408.1">
    <property type="nucleotide sequence ID" value="XM_022970640.1"/>
</dbReference>
<keyword evidence="7 11" id="KW-1133">Transmembrane helix</keyword>
<dbReference type="OrthoDB" id="1421090at2759"/>
<evidence type="ECO:0000256" key="2">
    <source>
        <dbReference type="ARBA" id="ARBA00009634"/>
    </source>
</evidence>
<dbReference type="InterPro" id="IPR032675">
    <property type="entry name" value="LRR_dom_sf"/>
</dbReference>
<evidence type="ECO:0000256" key="10">
    <source>
        <dbReference type="ARBA" id="ARBA00023180"/>
    </source>
</evidence>
<gene>
    <name evidence="15" type="primary">LOC111356336</name>
</gene>
<feature type="signal peptide" evidence="12">
    <location>
        <begin position="1"/>
        <end position="20"/>
    </location>
</feature>
<keyword evidence="9" id="KW-0675">Receptor</keyword>
<keyword evidence="8 11" id="KW-0472">Membrane</keyword>
<dbReference type="PANTHER" id="PTHR24365">
    <property type="entry name" value="TOLL-LIKE RECEPTOR"/>
    <property type="match status" value="1"/>
</dbReference>
<evidence type="ECO:0000256" key="9">
    <source>
        <dbReference type="ARBA" id="ARBA00023170"/>
    </source>
</evidence>
<proteinExistence type="inferred from homology"/>
<evidence type="ECO:0000256" key="8">
    <source>
        <dbReference type="ARBA" id="ARBA00023136"/>
    </source>
</evidence>
<dbReference type="GeneID" id="111356336"/>
<feature type="transmembrane region" description="Helical" evidence="11">
    <location>
        <begin position="666"/>
        <end position="691"/>
    </location>
</feature>
<evidence type="ECO:0000256" key="3">
    <source>
        <dbReference type="ARBA" id="ARBA00022614"/>
    </source>
</evidence>
<dbReference type="SMART" id="SM00255">
    <property type="entry name" value="TIR"/>
    <property type="match status" value="1"/>
</dbReference>
<evidence type="ECO:0000256" key="6">
    <source>
        <dbReference type="ARBA" id="ARBA00022737"/>
    </source>
</evidence>
<dbReference type="Gene3D" id="3.40.50.10140">
    <property type="entry name" value="Toll/interleukin-1 receptor homology (TIR) domain"/>
    <property type="match status" value="1"/>
</dbReference>
<accession>A0A9J7ISJ0</accession>
<evidence type="ECO:0000256" key="5">
    <source>
        <dbReference type="ARBA" id="ARBA00022729"/>
    </source>
</evidence>
<evidence type="ECO:0000313" key="14">
    <source>
        <dbReference type="Proteomes" id="UP000301870"/>
    </source>
</evidence>
<dbReference type="InterPro" id="IPR001611">
    <property type="entry name" value="Leu-rich_rpt"/>
</dbReference>
<keyword evidence="10" id="KW-0325">Glycoprotein</keyword>
<feature type="domain" description="TIR" evidence="13">
    <location>
        <begin position="718"/>
        <end position="853"/>
    </location>
</feature>
<keyword evidence="5 12" id="KW-0732">Signal</keyword>
<dbReference type="SMART" id="SM00369">
    <property type="entry name" value="LRR_TYP"/>
    <property type="match status" value="3"/>
</dbReference>
<dbReference type="Gene3D" id="3.80.10.10">
    <property type="entry name" value="Ribonuclease Inhibitor"/>
    <property type="match status" value="2"/>
</dbReference>
<comment type="subcellular location">
    <subcellularLocation>
        <location evidence="1">Membrane</location>
        <topology evidence="1">Single-pass membrane protein</topology>
    </subcellularLocation>
</comment>
<comment type="similarity">
    <text evidence="2">Belongs to the Toll-like receptor family.</text>
</comment>
<protein>
    <submittedName>
        <fullName evidence="15">Protein toll-like</fullName>
    </submittedName>
</protein>
<reference evidence="15" key="1">
    <citation type="submission" date="2025-08" db="UniProtKB">
        <authorList>
            <consortium name="RefSeq"/>
        </authorList>
    </citation>
    <scope>IDENTIFICATION</scope>
    <source>
        <strain evidence="15">Ishihara</strain>
        <tissue evidence="15">Whole body</tissue>
    </source>
</reference>
<evidence type="ECO:0000256" key="1">
    <source>
        <dbReference type="ARBA" id="ARBA00004167"/>
    </source>
</evidence>
<dbReference type="Pfam" id="PF13676">
    <property type="entry name" value="TIR_2"/>
    <property type="match status" value="1"/>
</dbReference>